<feature type="domain" description="Chromatin assembly factor 1 subunit Cac1-like C-terminal" evidence="7">
    <location>
        <begin position="540"/>
        <end position="595"/>
    </location>
</feature>
<dbReference type="Pfam" id="PF21796">
    <property type="entry name" value="Cac1_C"/>
    <property type="match status" value="1"/>
</dbReference>
<evidence type="ECO:0000256" key="2">
    <source>
        <dbReference type="ARBA" id="ARBA00022763"/>
    </source>
</evidence>
<evidence type="ECO:0000313" key="8">
    <source>
        <dbReference type="EMBL" id="KAF1813890.1"/>
    </source>
</evidence>
<dbReference type="PANTHER" id="PTHR15272:SF0">
    <property type="entry name" value="CHROMATIN ASSEMBLY FACTOR 1 SUBUNIT A"/>
    <property type="match status" value="1"/>
</dbReference>
<feature type="compositionally biased region" description="Basic and acidic residues" evidence="5">
    <location>
        <begin position="160"/>
        <end position="177"/>
    </location>
</feature>
<dbReference type="GO" id="GO:0006334">
    <property type="term" value="P:nucleosome assembly"/>
    <property type="evidence" value="ECO:0007669"/>
    <property type="project" value="TreeGrafter"/>
</dbReference>
<dbReference type="AlphaFoldDB" id="A0A6G1G7M7"/>
<evidence type="ECO:0000256" key="3">
    <source>
        <dbReference type="ARBA" id="ARBA00023204"/>
    </source>
</evidence>
<feature type="compositionally biased region" description="Basic and acidic residues" evidence="5">
    <location>
        <begin position="77"/>
        <end position="145"/>
    </location>
</feature>
<gene>
    <name evidence="8 10" type="ORF">P152DRAFT_457269</name>
</gene>
<sequence>MTVEALTPSKKRAFDADPSTVPTNAALQVSPEVSGEDSRGSPAPSTLTSLSETPVPTIELSAGAKSGQPPAKRRKMTPQEKEAQRLEKEWRAREKEEQKRAKAEEKRVRDEEKRKKHEELEEKRREKDLKKLQAEQEKQKKERSQLRLNAFFIGPKATKPFHESPEKHRYITKEAATRRSLSIDPIDSLKGSGAGRSPKSSRKPLTDYEAFFLSYFPPSNTILAPYNPQLPPPDKLPEIRARMDEYSRRPTETSTWLRICSDFNIVRRPPSQNLSPSVRDIMAEINGSAMKPVDLTSECSLQASRSPLETLQSIPMKYIHFGEDVRPPYYGTFTRVQDRSLALKLCRNPTSRSIPDINYDYDSEAEWEEADDGEDLASNDDDEESVEGEEDMDGFLDDDGAVEPVKPRAMLGGTELVPVSTGICWQDQKASSRNADTNEIALFPGYKMGVLMVPPPASIDPYSVSYWEKVSPKPTASGSSLFAKLSSGKSSMDPPRLPLTVRPNSFLNGSNTGPIPTKSIGAKALSAAPGQKRLVGSEQLPEFKQAIEGSDLTKIAIVEDLKKRFPKIPKDAIINTLNLVAERIGPKATEKRWVLRPETA</sequence>
<evidence type="ECO:0008006" key="11">
    <source>
        <dbReference type="Google" id="ProtNLM"/>
    </source>
</evidence>
<organism evidence="8">
    <name type="scientific">Eremomyces bilateralis CBS 781.70</name>
    <dbReference type="NCBI Taxonomy" id="1392243"/>
    <lineage>
        <taxon>Eukaryota</taxon>
        <taxon>Fungi</taxon>
        <taxon>Dikarya</taxon>
        <taxon>Ascomycota</taxon>
        <taxon>Pezizomycotina</taxon>
        <taxon>Dothideomycetes</taxon>
        <taxon>Dothideomycetes incertae sedis</taxon>
        <taxon>Eremomycetales</taxon>
        <taxon>Eremomycetaceae</taxon>
        <taxon>Eremomyces</taxon>
    </lineage>
</organism>
<protein>
    <recommendedName>
        <fullName evidence="11">Chromatin assembly factor 1 subunit A</fullName>
    </recommendedName>
</protein>
<keyword evidence="4" id="KW-0539">Nucleus</keyword>
<dbReference type="GO" id="GO:0006281">
    <property type="term" value="P:DNA repair"/>
    <property type="evidence" value="ECO:0007669"/>
    <property type="project" value="UniProtKB-KW"/>
</dbReference>
<dbReference type="InterPro" id="IPR022043">
    <property type="entry name" value="CAF1A_DD"/>
</dbReference>
<reference evidence="8 10" key="1">
    <citation type="submission" date="2020-01" db="EMBL/GenBank/DDBJ databases">
        <authorList>
            <consortium name="DOE Joint Genome Institute"/>
            <person name="Haridas S."/>
            <person name="Albert R."/>
            <person name="Binder M."/>
            <person name="Bloem J."/>
            <person name="Labutti K."/>
            <person name="Salamov A."/>
            <person name="Andreopoulos B."/>
            <person name="Baker S.E."/>
            <person name="Barry K."/>
            <person name="Bills G."/>
            <person name="Bluhm B.H."/>
            <person name="Cannon C."/>
            <person name="Castanera R."/>
            <person name="Culley D.E."/>
            <person name="Daum C."/>
            <person name="Ezra D."/>
            <person name="Gonzalez J.B."/>
            <person name="Henrissat B."/>
            <person name="Kuo A."/>
            <person name="Liang C."/>
            <person name="Lipzen A."/>
            <person name="Lutzoni F."/>
            <person name="Magnuson J."/>
            <person name="Mondo S."/>
            <person name="Nolan M."/>
            <person name="Ohm R."/>
            <person name="Pangilinan J."/>
            <person name="Park H.-J."/>
            <person name="Ramirez L."/>
            <person name="Alfaro M."/>
            <person name="Sun H."/>
            <person name="Tritt A."/>
            <person name="Yoshinaga Y."/>
            <person name="Zwiers L.-H."/>
            <person name="Turgeon B.G."/>
            <person name="Goodwin S.B."/>
            <person name="Spatafora J.W."/>
            <person name="Crous P.W."/>
            <person name="Grigoriev I.V."/>
        </authorList>
    </citation>
    <scope>NUCLEOTIDE SEQUENCE</scope>
    <source>
        <strain evidence="8 10">CBS 781.70</strain>
    </source>
</reference>
<comment type="subcellular location">
    <subcellularLocation>
        <location evidence="1">Nucleus</location>
    </subcellularLocation>
</comment>
<name>A0A6G1G7M7_9PEZI</name>
<reference evidence="10" key="3">
    <citation type="submission" date="2025-04" db="UniProtKB">
        <authorList>
            <consortium name="RefSeq"/>
        </authorList>
    </citation>
    <scope>IDENTIFICATION</scope>
    <source>
        <strain evidence="10">CBS 781.70</strain>
    </source>
</reference>
<dbReference type="EMBL" id="ML975154">
    <property type="protein sequence ID" value="KAF1813890.1"/>
    <property type="molecule type" value="Genomic_DNA"/>
</dbReference>
<feature type="region of interest" description="Disordered" evidence="5">
    <location>
        <begin position="366"/>
        <end position="398"/>
    </location>
</feature>
<evidence type="ECO:0000256" key="1">
    <source>
        <dbReference type="ARBA" id="ARBA00004123"/>
    </source>
</evidence>
<proteinExistence type="predicted"/>
<feature type="domain" description="Chromatin assembly factor 1 subunit A dimerization" evidence="6">
    <location>
        <begin position="317"/>
        <end position="391"/>
    </location>
</feature>
<dbReference type="GO" id="GO:0005634">
    <property type="term" value="C:nucleus"/>
    <property type="evidence" value="ECO:0007669"/>
    <property type="project" value="UniProtKB-SubCell"/>
</dbReference>
<dbReference type="Proteomes" id="UP000504638">
    <property type="component" value="Unplaced"/>
</dbReference>
<dbReference type="OrthoDB" id="79480at2759"/>
<dbReference type="GeneID" id="54419762"/>
<dbReference type="PANTHER" id="PTHR15272">
    <property type="entry name" value="CHROMATIN ASSEMBLY FACTOR 1 SUBUNIT A CAF-1 SUBUNIT A"/>
    <property type="match status" value="1"/>
</dbReference>
<dbReference type="InterPro" id="IPR048800">
    <property type="entry name" value="Cac1-like_C"/>
</dbReference>
<evidence type="ECO:0000259" key="6">
    <source>
        <dbReference type="Pfam" id="PF12253"/>
    </source>
</evidence>
<evidence type="ECO:0000256" key="5">
    <source>
        <dbReference type="SAM" id="MobiDB-lite"/>
    </source>
</evidence>
<evidence type="ECO:0000313" key="9">
    <source>
        <dbReference type="Proteomes" id="UP000504638"/>
    </source>
</evidence>
<feature type="compositionally biased region" description="Polar residues" evidence="5">
    <location>
        <begin position="43"/>
        <end position="54"/>
    </location>
</feature>
<keyword evidence="2" id="KW-0227">DNA damage</keyword>
<keyword evidence="9" id="KW-1185">Reference proteome</keyword>
<evidence type="ECO:0000259" key="7">
    <source>
        <dbReference type="Pfam" id="PF21796"/>
    </source>
</evidence>
<evidence type="ECO:0000256" key="4">
    <source>
        <dbReference type="ARBA" id="ARBA00023242"/>
    </source>
</evidence>
<evidence type="ECO:0000313" key="10">
    <source>
        <dbReference type="RefSeq" id="XP_033535521.1"/>
    </source>
</evidence>
<feature type="region of interest" description="Disordered" evidence="5">
    <location>
        <begin position="1"/>
        <end position="203"/>
    </location>
</feature>
<dbReference type="RefSeq" id="XP_033535521.1">
    <property type="nucleotide sequence ID" value="XM_033679192.1"/>
</dbReference>
<dbReference type="GO" id="GO:0033186">
    <property type="term" value="C:CAF-1 complex"/>
    <property type="evidence" value="ECO:0007669"/>
    <property type="project" value="TreeGrafter"/>
</dbReference>
<dbReference type="Pfam" id="PF12253">
    <property type="entry name" value="CAF1A_dimeriz"/>
    <property type="match status" value="1"/>
</dbReference>
<accession>A0A6G1G7M7</accession>
<keyword evidence="3" id="KW-0234">DNA repair</keyword>
<reference evidence="10" key="2">
    <citation type="submission" date="2020-04" db="EMBL/GenBank/DDBJ databases">
        <authorList>
            <consortium name="NCBI Genome Project"/>
        </authorList>
    </citation>
    <scope>NUCLEOTIDE SEQUENCE</scope>
    <source>
        <strain evidence="10">CBS 781.70</strain>
    </source>
</reference>